<dbReference type="OrthoDB" id="6537357at2"/>
<dbReference type="RefSeq" id="WP_092741784.1">
    <property type="nucleotide sequence ID" value="NZ_FMZC01000003.1"/>
</dbReference>
<evidence type="ECO:0000313" key="2">
    <source>
        <dbReference type="Proteomes" id="UP000198781"/>
    </source>
</evidence>
<accession>A0A1G6Q2B2</accession>
<dbReference type="EMBL" id="FMZC01000003">
    <property type="protein sequence ID" value="SDC86458.1"/>
    <property type="molecule type" value="Genomic_DNA"/>
</dbReference>
<keyword evidence="2" id="KW-1185">Reference proteome</keyword>
<name>A0A1G6Q2B2_9BURK</name>
<reference evidence="1 2" key="1">
    <citation type="submission" date="2016-10" db="EMBL/GenBank/DDBJ databases">
        <authorList>
            <person name="de Groot N.N."/>
        </authorList>
    </citation>
    <scope>NUCLEOTIDE SEQUENCE [LARGE SCALE GENOMIC DNA]</scope>
    <source>
        <strain evidence="1 2">DSM 16619</strain>
    </source>
</reference>
<dbReference type="STRING" id="187868.SAMN05192589_103410"/>
<gene>
    <name evidence="1" type="ORF">SAMN05192589_103410</name>
</gene>
<proteinExistence type="predicted"/>
<organism evidence="1 2">
    <name type="scientific">Paracidovorax valerianellae</name>
    <dbReference type="NCBI Taxonomy" id="187868"/>
    <lineage>
        <taxon>Bacteria</taxon>
        <taxon>Pseudomonadati</taxon>
        <taxon>Pseudomonadota</taxon>
        <taxon>Betaproteobacteria</taxon>
        <taxon>Burkholderiales</taxon>
        <taxon>Comamonadaceae</taxon>
        <taxon>Paracidovorax</taxon>
    </lineage>
</organism>
<dbReference type="Proteomes" id="UP000198781">
    <property type="component" value="Unassembled WGS sequence"/>
</dbReference>
<protein>
    <submittedName>
        <fullName evidence="1">Uncharacterized protein</fullName>
    </submittedName>
</protein>
<sequence length="226" mass="24335">MAPQNSPAPRPGTVHGMLFVAANVAAADEADFNQWYDREHVEERVRIDGFLSGARYFSLQGGRQYLGLYRTQSLGAFTSDAYRAAFTRQTPWSVTNLGRMQDPMRRVCAVEAVTGFGSGCHLSVMALPPANDRNGLVAGALEAGARLAELPGFVQSYLLVPDPVLSTPLPTERTEGRALQPLMVVETSHADAHREALARAATLLQADAGAAAHYALGWKLTRADLA</sequence>
<evidence type="ECO:0000313" key="1">
    <source>
        <dbReference type="EMBL" id="SDC86458.1"/>
    </source>
</evidence>
<dbReference type="AlphaFoldDB" id="A0A1G6Q2B2"/>